<evidence type="ECO:0000313" key="7">
    <source>
        <dbReference type="Proteomes" id="UP001237642"/>
    </source>
</evidence>
<feature type="region of interest" description="Disordered" evidence="3">
    <location>
        <begin position="44"/>
        <end position="73"/>
    </location>
</feature>
<feature type="domain" description="Myb-like" evidence="4">
    <location>
        <begin position="125"/>
        <end position="175"/>
    </location>
</feature>
<comment type="caution">
    <text evidence="6">The sequence shown here is derived from an EMBL/GenBank/DDBJ whole genome shotgun (WGS) entry which is preliminary data.</text>
</comment>
<reference evidence="6" key="2">
    <citation type="submission" date="2023-05" db="EMBL/GenBank/DDBJ databases">
        <authorList>
            <person name="Schelkunov M.I."/>
        </authorList>
    </citation>
    <scope>NUCLEOTIDE SEQUENCE</scope>
    <source>
        <strain evidence="6">Hsosn_3</strain>
        <tissue evidence="6">Leaf</tissue>
    </source>
</reference>
<dbReference type="AlphaFoldDB" id="A0AAD8GZ40"/>
<protein>
    <submittedName>
        <fullName evidence="6">Uncharacterized protein</fullName>
    </submittedName>
</protein>
<dbReference type="Gene3D" id="1.10.10.60">
    <property type="entry name" value="Homeodomain-like"/>
    <property type="match status" value="2"/>
</dbReference>
<dbReference type="InterPro" id="IPR050560">
    <property type="entry name" value="MYB_TF"/>
</dbReference>
<evidence type="ECO:0000313" key="6">
    <source>
        <dbReference type="EMBL" id="KAK1356864.1"/>
    </source>
</evidence>
<dbReference type="CDD" id="cd00167">
    <property type="entry name" value="SANT"/>
    <property type="match status" value="2"/>
</dbReference>
<dbReference type="PROSITE" id="PS51294">
    <property type="entry name" value="HTH_MYB"/>
    <property type="match status" value="1"/>
</dbReference>
<dbReference type="InterPro" id="IPR009057">
    <property type="entry name" value="Homeodomain-like_sf"/>
</dbReference>
<dbReference type="GO" id="GO:0000981">
    <property type="term" value="F:DNA-binding transcription factor activity, RNA polymerase II-specific"/>
    <property type="evidence" value="ECO:0007669"/>
    <property type="project" value="TreeGrafter"/>
</dbReference>
<gene>
    <name evidence="6" type="ORF">POM88_050120</name>
</gene>
<dbReference type="Pfam" id="PF00249">
    <property type="entry name" value="Myb_DNA-binding"/>
    <property type="match status" value="1"/>
</dbReference>
<comment type="subcellular location">
    <subcellularLocation>
        <location evidence="1">Nucleus</location>
    </subcellularLocation>
</comment>
<name>A0AAD8GZ40_9APIA</name>
<accession>A0AAD8GZ40</accession>
<evidence type="ECO:0000256" key="1">
    <source>
        <dbReference type="ARBA" id="ARBA00004123"/>
    </source>
</evidence>
<dbReference type="GO" id="GO:0000978">
    <property type="term" value="F:RNA polymerase II cis-regulatory region sequence-specific DNA binding"/>
    <property type="evidence" value="ECO:0007669"/>
    <property type="project" value="TreeGrafter"/>
</dbReference>
<dbReference type="SMART" id="SM00717">
    <property type="entry name" value="SANT"/>
    <property type="match status" value="2"/>
</dbReference>
<keyword evidence="2" id="KW-0539">Nucleus</keyword>
<evidence type="ECO:0000259" key="5">
    <source>
        <dbReference type="PROSITE" id="PS51294"/>
    </source>
</evidence>
<dbReference type="InterPro" id="IPR017930">
    <property type="entry name" value="Myb_dom"/>
</dbReference>
<reference evidence="6" key="1">
    <citation type="submission" date="2023-02" db="EMBL/GenBank/DDBJ databases">
        <title>Genome of toxic invasive species Heracleum sosnowskyi carries increased number of genes despite the absence of recent whole-genome duplications.</title>
        <authorList>
            <person name="Schelkunov M."/>
            <person name="Shtratnikova V."/>
            <person name="Makarenko M."/>
            <person name="Klepikova A."/>
            <person name="Omelchenko D."/>
            <person name="Novikova G."/>
            <person name="Obukhova E."/>
            <person name="Bogdanov V."/>
            <person name="Penin A."/>
            <person name="Logacheva M."/>
        </authorList>
    </citation>
    <scope>NUCLEOTIDE SEQUENCE</scope>
    <source>
        <strain evidence="6">Hsosn_3</strain>
        <tissue evidence="6">Leaf</tissue>
    </source>
</reference>
<evidence type="ECO:0000256" key="3">
    <source>
        <dbReference type="SAM" id="MobiDB-lite"/>
    </source>
</evidence>
<organism evidence="6 7">
    <name type="scientific">Heracleum sosnowskyi</name>
    <dbReference type="NCBI Taxonomy" id="360622"/>
    <lineage>
        <taxon>Eukaryota</taxon>
        <taxon>Viridiplantae</taxon>
        <taxon>Streptophyta</taxon>
        <taxon>Embryophyta</taxon>
        <taxon>Tracheophyta</taxon>
        <taxon>Spermatophyta</taxon>
        <taxon>Magnoliopsida</taxon>
        <taxon>eudicotyledons</taxon>
        <taxon>Gunneridae</taxon>
        <taxon>Pentapetalae</taxon>
        <taxon>asterids</taxon>
        <taxon>campanulids</taxon>
        <taxon>Apiales</taxon>
        <taxon>Apiaceae</taxon>
        <taxon>Apioideae</taxon>
        <taxon>apioid superclade</taxon>
        <taxon>Tordylieae</taxon>
        <taxon>Tordyliinae</taxon>
        <taxon>Heracleum</taxon>
    </lineage>
</organism>
<dbReference type="EMBL" id="JAUIZM010000011">
    <property type="protein sequence ID" value="KAK1356864.1"/>
    <property type="molecule type" value="Genomic_DNA"/>
</dbReference>
<dbReference type="SUPFAM" id="SSF46689">
    <property type="entry name" value="Homeodomain-like"/>
    <property type="match status" value="2"/>
</dbReference>
<feature type="region of interest" description="Disordered" evidence="3">
    <location>
        <begin position="1"/>
        <end position="23"/>
    </location>
</feature>
<dbReference type="InterPro" id="IPR001005">
    <property type="entry name" value="SANT/Myb"/>
</dbReference>
<dbReference type="Proteomes" id="UP001237642">
    <property type="component" value="Unassembled WGS sequence"/>
</dbReference>
<proteinExistence type="predicted"/>
<sequence>MVCEQNNFNQDPGTYGCENNTLNPQFSNSPQQILIVSTILNSHPQLTTNEGSSSSKSQTPHIHGEKAKVAKRRKTNNVEDDKLLLELVKIYGPKWNFIAEKMSSQNEGKQFKGNRLWDRYNYHLRPGIQKETWSEEEDLKLMEAHEKLGNKWTEIAKVLPGRSAGNIKNRWNSTKRKCLNAIKESNNPKPKPSPLFENYVKSILTQKDHEGPIPIESNGVVGRDGNELCLANGSNGLSSVSNPIELPNENSGMASLGESEESPFVDPNDQLILELDHYIHVLENNGQFVIEHEPAIGREVNQENFDGSNAFSISFDPNNLPGEKKETTIQRSNGMCSSYDQNEFFDGSESDWVSFEELIYTSDDDLGL</sequence>
<dbReference type="PROSITE" id="PS50090">
    <property type="entry name" value="MYB_LIKE"/>
    <property type="match status" value="1"/>
</dbReference>
<keyword evidence="7" id="KW-1185">Reference proteome</keyword>
<feature type="domain" description="HTH myb-type" evidence="5">
    <location>
        <begin position="125"/>
        <end position="179"/>
    </location>
</feature>
<dbReference type="GO" id="GO:0005634">
    <property type="term" value="C:nucleus"/>
    <property type="evidence" value="ECO:0007669"/>
    <property type="project" value="UniProtKB-SubCell"/>
</dbReference>
<dbReference type="PANTHER" id="PTHR45614:SF218">
    <property type="entry name" value="TRANSCRIPTION FACTOR MYB119-RELATED"/>
    <property type="match status" value="1"/>
</dbReference>
<dbReference type="PANTHER" id="PTHR45614">
    <property type="entry name" value="MYB PROTEIN-RELATED"/>
    <property type="match status" value="1"/>
</dbReference>
<evidence type="ECO:0000256" key="2">
    <source>
        <dbReference type="ARBA" id="ARBA00023242"/>
    </source>
</evidence>
<feature type="compositionally biased region" description="Polar residues" evidence="3">
    <location>
        <begin position="44"/>
        <end position="60"/>
    </location>
</feature>
<evidence type="ECO:0000259" key="4">
    <source>
        <dbReference type="PROSITE" id="PS50090"/>
    </source>
</evidence>